<evidence type="ECO:0000259" key="3">
    <source>
        <dbReference type="Pfam" id="PF20454"/>
    </source>
</evidence>
<dbReference type="Pfam" id="PF05876">
    <property type="entry name" value="GpA_ATPase"/>
    <property type="match status" value="1"/>
</dbReference>
<dbReference type="EMBL" id="MT142508">
    <property type="protein sequence ID" value="QJA83332.1"/>
    <property type="molecule type" value="Genomic_DNA"/>
</dbReference>
<gene>
    <name evidence="5" type="ORF">MM415A00294_0030</name>
    <name evidence="4" type="ORF">MM415B00522_0030</name>
</gene>
<evidence type="ECO:0000313" key="4">
    <source>
        <dbReference type="EMBL" id="QJA64320.1"/>
    </source>
</evidence>
<evidence type="ECO:0000313" key="5">
    <source>
        <dbReference type="EMBL" id="QJA83332.1"/>
    </source>
</evidence>
<name>A0A6M3J3C1_9ZZZZ</name>
<dbReference type="Gene3D" id="3.40.50.300">
    <property type="entry name" value="P-loop containing nucleotide triphosphate hydrolases"/>
    <property type="match status" value="1"/>
</dbReference>
<dbReference type="EMBL" id="MT141517">
    <property type="protein sequence ID" value="QJA64320.1"/>
    <property type="molecule type" value="Genomic_DNA"/>
</dbReference>
<accession>A0A6M3J3C1</accession>
<organism evidence="4">
    <name type="scientific">viral metagenome</name>
    <dbReference type="NCBI Taxonomy" id="1070528"/>
    <lineage>
        <taxon>unclassified sequences</taxon>
        <taxon>metagenomes</taxon>
        <taxon>organismal metagenomes</taxon>
    </lineage>
</organism>
<sequence>MPPTSPIPGAFNPDRNPYMKPIVAAFAGFKYNRITSVMGTQMGKSVSYENIVGWRSDDDPTPILYVAPTSSMIDSTIEPKFMDMIRQSPSLLRKFNEKKSTKYTKWIGAAKFRFAWAGSPSELAADSAGLVLVDEVDRIVNTVEGDTTEVIEARGDAYVDSKIGYTATPTKGKVDRGFNKLTKLGYWVPGHPDAISSAIWKLWQSGTRHEWAVPCPHCGEYFIPHAGLLWWPGKDSAEECKPSVAEKEARLTCEANGCQIEDKHRQWMNQRGVDVAPGQSVSPDGVFTGVADTDGNSHYSLWVSGLCSFAAKKSYGFLAKKLVSALQSGSPATLQGVYNTGFGQCYALTGESPPWEEVKAMRWGYSAGEIFPGAERLLCTVDVQKNRLVYVVRAWFIGMGSQLVEYGEIWGDTEKPEVWDQLGDLFDQEWSGRFIDVMGVDCGYRDNQVYQFVSEHKTKARALRGQSLSMPYRKMDLTVDARGKKRKRGTSRWEFDSAQAKAWVHSRIGWPESRPGFWLLPVDISDDYCKQIVGEEFDHRTGRWNKVYENHFLDCESMNYMLACMLRINKKSGEKLTAKDMKKGKAEPLPDENLPPDLPDDDAESEPAEEPKTPEARRYKRKRAGR</sequence>
<dbReference type="InterPro" id="IPR027417">
    <property type="entry name" value="P-loop_NTPase"/>
</dbReference>
<dbReference type="InterPro" id="IPR046454">
    <property type="entry name" value="GpA_endonuclease"/>
</dbReference>
<dbReference type="InterPro" id="IPR046453">
    <property type="entry name" value="GpA_ATPase"/>
</dbReference>
<evidence type="ECO:0000256" key="1">
    <source>
        <dbReference type="SAM" id="MobiDB-lite"/>
    </source>
</evidence>
<feature type="region of interest" description="Disordered" evidence="1">
    <location>
        <begin position="576"/>
        <end position="626"/>
    </location>
</feature>
<dbReference type="GO" id="GO:0016887">
    <property type="term" value="F:ATP hydrolysis activity"/>
    <property type="evidence" value="ECO:0007669"/>
    <property type="project" value="InterPro"/>
</dbReference>
<feature type="domain" description="Phage terminase large subunit GpA ATPase" evidence="2">
    <location>
        <begin position="5"/>
        <end position="272"/>
    </location>
</feature>
<feature type="compositionally biased region" description="Basic and acidic residues" evidence="1">
    <location>
        <begin position="576"/>
        <end position="588"/>
    </location>
</feature>
<protein>
    <submittedName>
        <fullName evidence="4">Putative terminase</fullName>
    </submittedName>
</protein>
<feature type="domain" description="Terminase large subunit GpA endonuclease" evidence="3">
    <location>
        <begin position="300"/>
        <end position="570"/>
    </location>
</feature>
<evidence type="ECO:0000259" key="2">
    <source>
        <dbReference type="Pfam" id="PF05876"/>
    </source>
</evidence>
<dbReference type="Pfam" id="PF20454">
    <property type="entry name" value="GpA_nuclease"/>
    <property type="match status" value="1"/>
</dbReference>
<dbReference type="AlphaFoldDB" id="A0A6M3J3C1"/>
<dbReference type="GO" id="GO:0004519">
    <property type="term" value="F:endonuclease activity"/>
    <property type="evidence" value="ECO:0007669"/>
    <property type="project" value="InterPro"/>
</dbReference>
<reference evidence="4" key="1">
    <citation type="submission" date="2020-03" db="EMBL/GenBank/DDBJ databases">
        <title>The deep terrestrial virosphere.</title>
        <authorList>
            <person name="Holmfeldt K."/>
            <person name="Nilsson E."/>
            <person name="Simone D."/>
            <person name="Lopez-Fernandez M."/>
            <person name="Wu X."/>
            <person name="de Brujin I."/>
            <person name="Lundin D."/>
            <person name="Andersson A."/>
            <person name="Bertilsson S."/>
            <person name="Dopson M."/>
        </authorList>
    </citation>
    <scope>NUCLEOTIDE SEQUENCE</scope>
    <source>
        <strain evidence="5">MM415A00294</strain>
        <strain evidence="4">MM415B00522</strain>
    </source>
</reference>
<proteinExistence type="predicted"/>
<feature type="compositionally biased region" description="Acidic residues" evidence="1">
    <location>
        <begin position="598"/>
        <end position="608"/>
    </location>
</feature>